<dbReference type="GeneID" id="59282230"/>
<proteinExistence type="predicted"/>
<comment type="caution">
    <text evidence="2">The sequence shown here is derived from an EMBL/GenBank/DDBJ whole genome shotgun (WGS) entry which is preliminary data.</text>
</comment>
<dbReference type="Gene3D" id="1.10.510.10">
    <property type="entry name" value="Transferase(Phosphotransferase) domain 1"/>
    <property type="match status" value="1"/>
</dbReference>
<sequence length="231" mass="26378">MMRAGAPMPEYMSMHVARQILQAIDYLHQRGITHHDLKPDNVPHIARQQRNPRGGPYSRVITSLKQDLHKYNTHLQPVHIPRSSKKLEELCRKEAIQVGDTWTKTGRGGITTAFSATIEALDARSSPMMGTTGHSTGNTWPCIGPSDFDQIMVQAHSGVDRSFRNTWDIISVTRKNQELANLHLCRQCLPLWEDEMEKWGCNGLGERVGDRWKPRPKRGCYWVGVRLFVDR</sequence>
<reference evidence="2 3" key="1">
    <citation type="journal article" date="2020" name="Genomics">
        <title>Complete, high-quality genomes from long-read metagenomic sequencing of two wolf lichen thalli reveals enigmatic genome architecture.</title>
        <authorList>
            <person name="McKenzie S.K."/>
            <person name="Walston R.F."/>
            <person name="Allen J.L."/>
        </authorList>
    </citation>
    <scope>NUCLEOTIDE SEQUENCE [LARGE SCALE GENOMIC DNA]</scope>
    <source>
        <strain evidence="2">WasteWater2</strain>
    </source>
</reference>
<keyword evidence="3" id="KW-1185">Reference proteome</keyword>
<dbReference type="AlphaFoldDB" id="A0A8H6G7T4"/>
<dbReference type="InterPro" id="IPR011009">
    <property type="entry name" value="Kinase-like_dom_sf"/>
</dbReference>
<evidence type="ECO:0000259" key="1">
    <source>
        <dbReference type="Pfam" id="PF00069"/>
    </source>
</evidence>
<organism evidence="2 3">
    <name type="scientific">Letharia columbiana</name>
    <dbReference type="NCBI Taxonomy" id="112416"/>
    <lineage>
        <taxon>Eukaryota</taxon>
        <taxon>Fungi</taxon>
        <taxon>Dikarya</taxon>
        <taxon>Ascomycota</taxon>
        <taxon>Pezizomycotina</taxon>
        <taxon>Lecanoromycetes</taxon>
        <taxon>OSLEUM clade</taxon>
        <taxon>Lecanoromycetidae</taxon>
        <taxon>Lecanorales</taxon>
        <taxon>Lecanorineae</taxon>
        <taxon>Parmeliaceae</taxon>
        <taxon>Letharia</taxon>
    </lineage>
</organism>
<name>A0A8H6G7T4_9LECA</name>
<protein>
    <recommendedName>
        <fullName evidence="1">Protein kinase domain-containing protein</fullName>
    </recommendedName>
</protein>
<dbReference type="GO" id="GO:0004672">
    <property type="term" value="F:protein kinase activity"/>
    <property type="evidence" value="ECO:0007669"/>
    <property type="project" value="InterPro"/>
</dbReference>
<dbReference type="Proteomes" id="UP000578531">
    <property type="component" value="Unassembled WGS sequence"/>
</dbReference>
<gene>
    <name evidence="2" type="ORF">HO173_000551</name>
</gene>
<evidence type="ECO:0000313" key="2">
    <source>
        <dbReference type="EMBL" id="KAF6241839.1"/>
    </source>
</evidence>
<dbReference type="RefSeq" id="XP_037171079.1">
    <property type="nucleotide sequence ID" value="XM_037302500.1"/>
</dbReference>
<evidence type="ECO:0000313" key="3">
    <source>
        <dbReference type="Proteomes" id="UP000578531"/>
    </source>
</evidence>
<dbReference type="GO" id="GO:0005524">
    <property type="term" value="F:ATP binding"/>
    <property type="evidence" value="ECO:0007669"/>
    <property type="project" value="InterPro"/>
</dbReference>
<dbReference type="SUPFAM" id="SSF56112">
    <property type="entry name" value="Protein kinase-like (PK-like)"/>
    <property type="match status" value="1"/>
</dbReference>
<feature type="domain" description="Protein kinase" evidence="1">
    <location>
        <begin position="7"/>
        <end position="42"/>
    </location>
</feature>
<accession>A0A8H6G7T4</accession>
<dbReference type="OrthoDB" id="10252171at2759"/>
<dbReference type="Pfam" id="PF00069">
    <property type="entry name" value="Pkinase"/>
    <property type="match status" value="1"/>
</dbReference>
<dbReference type="EMBL" id="JACCJC010000001">
    <property type="protein sequence ID" value="KAF6241839.1"/>
    <property type="molecule type" value="Genomic_DNA"/>
</dbReference>
<dbReference type="InterPro" id="IPR000719">
    <property type="entry name" value="Prot_kinase_dom"/>
</dbReference>